<proteinExistence type="predicted"/>
<dbReference type="Pfam" id="PF07587">
    <property type="entry name" value="PSD1"/>
    <property type="match status" value="1"/>
</dbReference>
<dbReference type="InterPro" id="IPR003343">
    <property type="entry name" value="Big_2"/>
</dbReference>
<feature type="domain" description="BIG2" evidence="2">
    <location>
        <begin position="47"/>
        <end position="130"/>
    </location>
</feature>
<reference evidence="3" key="1">
    <citation type="submission" date="2019-04" db="EMBL/GenBank/DDBJ databases">
        <authorList>
            <consortium name="Science for Life Laboratories"/>
        </authorList>
    </citation>
    <scope>NUCLEOTIDE SEQUENCE</scope>
    <source>
        <strain evidence="3">MBLW1</strain>
    </source>
</reference>
<dbReference type="InterPro" id="IPR011444">
    <property type="entry name" value="DUF1549"/>
</dbReference>
<protein>
    <recommendedName>
        <fullName evidence="2">BIG2 domain-containing protein</fullName>
    </recommendedName>
</protein>
<name>A0A6C2YQ23_9BACT</name>
<dbReference type="InterPro" id="IPR022655">
    <property type="entry name" value="DUF1553"/>
</dbReference>
<feature type="signal peptide" evidence="1">
    <location>
        <begin position="1"/>
        <end position="32"/>
    </location>
</feature>
<evidence type="ECO:0000313" key="3">
    <source>
        <dbReference type="EMBL" id="VIP03447.1"/>
    </source>
</evidence>
<dbReference type="PANTHER" id="PTHR35889:SF3">
    <property type="entry name" value="F-BOX DOMAIN-CONTAINING PROTEIN"/>
    <property type="match status" value="1"/>
</dbReference>
<keyword evidence="4" id="KW-1185">Reference proteome</keyword>
<dbReference type="AlphaFoldDB" id="A0A6C2YQ23"/>
<dbReference type="EMBL" id="LR593887">
    <property type="protein sequence ID" value="VTS04266.1"/>
    <property type="molecule type" value="Genomic_DNA"/>
</dbReference>
<dbReference type="InParanoid" id="A0A6C2YQ23"/>
<dbReference type="Pfam" id="PF07583">
    <property type="entry name" value="PSCyt2"/>
    <property type="match status" value="1"/>
</dbReference>
<dbReference type="KEGG" id="tim:GMBLW1_05130"/>
<gene>
    <name evidence="3" type="ORF">GMBLW1_05130</name>
</gene>
<dbReference type="Proteomes" id="UP000464378">
    <property type="component" value="Chromosome"/>
</dbReference>
<accession>A0A6C2YQ23</accession>
<organism evidence="3">
    <name type="scientific">Tuwongella immobilis</name>
    <dbReference type="NCBI Taxonomy" id="692036"/>
    <lineage>
        <taxon>Bacteria</taxon>
        <taxon>Pseudomonadati</taxon>
        <taxon>Planctomycetota</taxon>
        <taxon>Planctomycetia</taxon>
        <taxon>Gemmatales</taxon>
        <taxon>Gemmataceae</taxon>
        <taxon>Tuwongella</taxon>
    </lineage>
</organism>
<evidence type="ECO:0000313" key="4">
    <source>
        <dbReference type="Proteomes" id="UP000464378"/>
    </source>
</evidence>
<evidence type="ECO:0000259" key="2">
    <source>
        <dbReference type="SMART" id="SM00635"/>
    </source>
</evidence>
<sequence>MFHRSRFSPVAHLSTWLAGLVVSLVLSQTASAGVPTDPAERAAIIGTPVAIQIFPESIVLSGARATEQVLITGTYADQSVRDLTHVVTWKIEHPQLVRVQDGWLRPMQNGTTTLRIEAAGKTAQASIRVEAIENVRPISFRHDVIAALNFGGCNMGACHGTPSGKNGFKLSLRGFDPAADYLQLTRDILGRRTDRLNPMASLLLQKGMGKIPHEGGARFGAESLAVEVIERWLGEGSPDDPTTLPKVVKLDVTPGTRILHAPSRWQQLSVRATFSDGTTRDVTRLCNFSTSDAAVGDVNANGLVQFSQSGEVAILCRYLEELVAVRLMYLEPKEGFAWSNPPQVNYVDQHVFAKLRQMNILPSDLCSDSEFIRRATLDLCGMLPTPTEVQAFLADASPNKREKLIDALLARPEYADFWTLKWSDVLRSSRKAIQLKGALGFQSWLRDHLASNTPFDRMVREMLTSNGSTFANPPANFYRIARDPQNLAETTAQLFFGIRMQCAKCHNHPFERWTQDDYYSMAAWFARVRQKKDQTVPGKTPAEVLSEVVFTDRAGEVTQPRTGKVMAPKFLGAEIPAIAPTTDRREVLADWLASGRNPFFAKSVVNRIWFHLLGRGIVDPVDDFRDSNPSSNDDLLNALAADFVAKGFDMKQIIRTIMLSRTYQLSAETNATNQDDSKYFSHAVTKLLSAEQLLDALGDVTGIREKFAGLPNGTRAIQLPDGEVNHPFLKTFGQPARELACECERESDSNLAQALQLINGPTINEKIRNPENRIGKAIAAKLGDSAILDELYLSALSRLPNVGEKSAALAHISKATDKRKAWEDVMWALLNTREFLFRH</sequence>
<keyword evidence="1" id="KW-0732">Signal</keyword>
<dbReference type="SMART" id="SM00635">
    <property type="entry name" value="BID_2"/>
    <property type="match status" value="1"/>
</dbReference>
<dbReference type="EMBL" id="LR586016">
    <property type="protein sequence ID" value="VIP03447.1"/>
    <property type="molecule type" value="Genomic_DNA"/>
</dbReference>
<dbReference type="RefSeq" id="WP_162658524.1">
    <property type="nucleotide sequence ID" value="NZ_LR593887.1"/>
</dbReference>
<feature type="chain" id="PRO_5033534899" description="BIG2 domain-containing protein" evidence="1">
    <location>
        <begin position="33"/>
        <end position="839"/>
    </location>
</feature>
<dbReference type="Gene3D" id="2.60.40.1080">
    <property type="match status" value="2"/>
</dbReference>
<evidence type="ECO:0000256" key="1">
    <source>
        <dbReference type="SAM" id="SignalP"/>
    </source>
</evidence>
<dbReference type="PANTHER" id="PTHR35889">
    <property type="entry name" value="CYCLOINULO-OLIGOSACCHARIDE FRUCTANOTRANSFERASE-RELATED"/>
    <property type="match status" value="1"/>
</dbReference>